<proteinExistence type="predicted"/>
<accession>A0A949TUY9</accession>
<dbReference type="GO" id="GO:0046872">
    <property type="term" value="F:metal ion binding"/>
    <property type="evidence" value="ECO:0007669"/>
    <property type="project" value="UniProtKB-KW"/>
</dbReference>
<dbReference type="PROSITE" id="PS50972">
    <property type="entry name" value="PTERIN_BINDING"/>
    <property type="match status" value="1"/>
</dbReference>
<dbReference type="GO" id="GO:0046653">
    <property type="term" value="P:tetrahydrofolate metabolic process"/>
    <property type="evidence" value="ECO:0007669"/>
    <property type="project" value="TreeGrafter"/>
</dbReference>
<dbReference type="PANTHER" id="PTHR45833:SF1">
    <property type="entry name" value="METHIONINE SYNTHASE"/>
    <property type="match status" value="1"/>
</dbReference>
<keyword evidence="4" id="KW-0489">Methyltransferase</keyword>
<dbReference type="AlphaFoldDB" id="A0A949TUY9"/>
<keyword evidence="2" id="KW-0170">Cobalt</keyword>
<organism evidence="4 5">
    <name type="scientific">Clostridium thailandense</name>
    <dbReference type="NCBI Taxonomy" id="2794346"/>
    <lineage>
        <taxon>Bacteria</taxon>
        <taxon>Bacillati</taxon>
        <taxon>Bacillota</taxon>
        <taxon>Clostridia</taxon>
        <taxon>Eubacteriales</taxon>
        <taxon>Clostridiaceae</taxon>
        <taxon>Clostridium</taxon>
    </lineage>
</organism>
<evidence type="ECO:0000256" key="2">
    <source>
        <dbReference type="ARBA" id="ARBA00023285"/>
    </source>
</evidence>
<reference evidence="4" key="1">
    <citation type="submission" date="2020-12" db="EMBL/GenBank/DDBJ databases">
        <title>Clostridium thailandense sp. nov., a novel acetogenic bacterium isolated from peat land soil in Thailand.</title>
        <authorList>
            <person name="Chaikitkaew S."/>
            <person name="Birkeland N.K."/>
        </authorList>
    </citation>
    <scope>NUCLEOTIDE SEQUENCE</scope>
    <source>
        <strain evidence="4">PL3</strain>
    </source>
</reference>
<dbReference type="InterPro" id="IPR050554">
    <property type="entry name" value="Met_Synthase/Corrinoid"/>
</dbReference>
<dbReference type="GO" id="GO:0032259">
    <property type="term" value="P:methylation"/>
    <property type="evidence" value="ECO:0007669"/>
    <property type="project" value="UniProtKB-KW"/>
</dbReference>
<dbReference type="Pfam" id="PF00809">
    <property type="entry name" value="Pterin_bind"/>
    <property type="match status" value="1"/>
</dbReference>
<protein>
    <submittedName>
        <fullName evidence="4">Methyltetrahydrofolate cobalamin methyltransferase</fullName>
    </submittedName>
</protein>
<feature type="domain" description="Pterin-binding" evidence="3">
    <location>
        <begin position="1"/>
        <end position="260"/>
    </location>
</feature>
<keyword evidence="4" id="KW-0808">Transferase</keyword>
<name>A0A949TUY9_9CLOT</name>
<dbReference type="GO" id="GO:0008705">
    <property type="term" value="F:methionine synthase activity"/>
    <property type="evidence" value="ECO:0007669"/>
    <property type="project" value="TreeGrafter"/>
</dbReference>
<dbReference type="Proteomes" id="UP000694308">
    <property type="component" value="Unassembled WGS sequence"/>
</dbReference>
<dbReference type="GO" id="GO:0050667">
    <property type="term" value="P:homocysteine metabolic process"/>
    <property type="evidence" value="ECO:0007669"/>
    <property type="project" value="TreeGrafter"/>
</dbReference>
<comment type="caution">
    <text evidence="4">The sequence shown here is derived from an EMBL/GenBank/DDBJ whole genome shotgun (WGS) entry which is preliminary data.</text>
</comment>
<dbReference type="PANTHER" id="PTHR45833">
    <property type="entry name" value="METHIONINE SYNTHASE"/>
    <property type="match status" value="1"/>
</dbReference>
<evidence type="ECO:0000259" key="3">
    <source>
        <dbReference type="PROSITE" id="PS50972"/>
    </source>
</evidence>
<evidence type="ECO:0000256" key="1">
    <source>
        <dbReference type="ARBA" id="ARBA00022723"/>
    </source>
</evidence>
<evidence type="ECO:0000313" key="5">
    <source>
        <dbReference type="Proteomes" id="UP000694308"/>
    </source>
</evidence>
<evidence type="ECO:0000313" key="4">
    <source>
        <dbReference type="EMBL" id="MBV7273971.1"/>
    </source>
</evidence>
<keyword evidence="1" id="KW-0479">Metal-binding</keyword>
<dbReference type="GO" id="GO:0005829">
    <property type="term" value="C:cytosol"/>
    <property type="evidence" value="ECO:0007669"/>
    <property type="project" value="TreeGrafter"/>
</dbReference>
<sequence length="269" mass="29225">MIIIGEKINGAIPVVAEAIKNRDAEFIKARALDQIQAGADYLDVCAGTAPEEEYDALCWLIDTVQEVAAKPICIDSPNPHMLVKVFPKLKEPGLINSISLEGDKCDVLLPLLKENPEWGVVALCCDQSGIANEADKKVKIAFELIEKAAEYGIEPGRIHIDPLVLALSAVNDSAVNFFEAIRQIKSKYPTVKVTAALSNISYGLPVRKLVNMNFLTLAIEAGLDSIIADPLNRDVIGAIFATEALLGRDHCCRKYSNAYRKGKIGPVKV</sequence>
<gene>
    <name evidence="4" type="ORF">I6U48_13770</name>
</gene>
<dbReference type="InterPro" id="IPR000489">
    <property type="entry name" value="Pterin-binding_dom"/>
</dbReference>
<dbReference type="RefSeq" id="WP_218321037.1">
    <property type="nucleotide sequence ID" value="NZ_JAEEGC010000061.1"/>
</dbReference>
<dbReference type="EMBL" id="JAEEGC010000061">
    <property type="protein sequence ID" value="MBV7273971.1"/>
    <property type="molecule type" value="Genomic_DNA"/>
</dbReference>
<dbReference type="NCBIfam" id="NF005719">
    <property type="entry name" value="PRK07535.1"/>
    <property type="match status" value="1"/>
</dbReference>
<keyword evidence="5" id="KW-1185">Reference proteome</keyword>